<reference evidence="3 4" key="1">
    <citation type="submission" date="2016-10" db="EMBL/GenBank/DDBJ databases">
        <authorList>
            <person name="de Groot N.N."/>
        </authorList>
    </citation>
    <scope>NUCLEOTIDE SEQUENCE [LARGE SCALE GENOMIC DNA]</scope>
    <source>
        <strain evidence="3 4">MAR_2009_71</strain>
    </source>
</reference>
<sequence>MMREEVTIFDFNKTSNRKQWDLVNDEVMGGISMGLLQIDDDGNGVFSGHVSLENNGGFCLIKHDINRISVEKYSSFVIKLKGDGKKYAFRCKSGEHQRHTYSYSFKTTKDWQTIQIPFKEMEAVFRGDNLELPNYHGDFLAQIAFIIKNGVAEDFTLKIDSIKIV</sequence>
<protein>
    <submittedName>
        <fullName evidence="3">Complex I intermediate-associated protein 30 (CIA30)</fullName>
    </submittedName>
</protein>
<dbReference type="InterPro" id="IPR008979">
    <property type="entry name" value="Galactose-bd-like_sf"/>
</dbReference>
<evidence type="ECO:0000259" key="2">
    <source>
        <dbReference type="Pfam" id="PF08547"/>
    </source>
</evidence>
<dbReference type="PANTHER" id="PTHR13194:SF19">
    <property type="entry name" value="NAD(P)-BINDING ROSSMANN-FOLD SUPERFAMILY PROTEIN"/>
    <property type="match status" value="1"/>
</dbReference>
<feature type="domain" description="NADH:ubiquinone oxidoreductase intermediate-associated protein 30" evidence="2">
    <location>
        <begin position="9"/>
        <end position="159"/>
    </location>
</feature>
<comment type="similarity">
    <text evidence="1">Belongs to the CIA30 family.</text>
</comment>
<dbReference type="RefSeq" id="WP_074674313.1">
    <property type="nucleotide sequence ID" value="NZ_FNTB01000001.1"/>
</dbReference>
<organism evidence="3 4">
    <name type="scientific">Maribacter dokdonensis</name>
    <dbReference type="NCBI Taxonomy" id="320912"/>
    <lineage>
        <taxon>Bacteria</taxon>
        <taxon>Pseudomonadati</taxon>
        <taxon>Bacteroidota</taxon>
        <taxon>Flavobacteriia</taxon>
        <taxon>Flavobacteriales</taxon>
        <taxon>Flavobacteriaceae</taxon>
        <taxon>Maribacter</taxon>
    </lineage>
</organism>
<evidence type="ECO:0000313" key="3">
    <source>
        <dbReference type="EMBL" id="SEC59532.1"/>
    </source>
</evidence>
<dbReference type="EMBL" id="FNTB01000001">
    <property type="protein sequence ID" value="SEC59532.1"/>
    <property type="molecule type" value="Genomic_DNA"/>
</dbReference>
<dbReference type="Gene3D" id="2.60.120.430">
    <property type="entry name" value="Galactose-binding lectin"/>
    <property type="match status" value="1"/>
</dbReference>
<accession>A0A1H4TSR4</accession>
<dbReference type="PANTHER" id="PTHR13194">
    <property type="entry name" value="COMPLEX I INTERMEDIATE-ASSOCIATED PROTEIN 30"/>
    <property type="match status" value="1"/>
</dbReference>
<proteinExistence type="inferred from homology"/>
<dbReference type="AlphaFoldDB" id="A0A1H4TSR4"/>
<dbReference type="Proteomes" id="UP000183038">
    <property type="component" value="Unassembled WGS sequence"/>
</dbReference>
<dbReference type="InterPro" id="IPR013857">
    <property type="entry name" value="NADH-UbQ_OxRdtase-assoc_prot30"/>
</dbReference>
<dbReference type="Pfam" id="PF08547">
    <property type="entry name" value="CIA30"/>
    <property type="match status" value="1"/>
</dbReference>
<dbReference type="SUPFAM" id="SSF49785">
    <property type="entry name" value="Galactose-binding domain-like"/>
    <property type="match status" value="1"/>
</dbReference>
<dbReference type="OrthoDB" id="442188at2"/>
<gene>
    <name evidence="3" type="ORF">SAMN05192540_3568</name>
</gene>
<name>A0A1H4TSR4_9FLAO</name>
<dbReference type="InterPro" id="IPR039131">
    <property type="entry name" value="NDUFAF1"/>
</dbReference>
<evidence type="ECO:0000313" key="4">
    <source>
        <dbReference type="Proteomes" id="UP000183038"/>
    </source>
</evidence>
<evidence type="ECO:0000256" key="1">
    <source>
        <dbReference type="ARBA" id="ARBA00007884"/>
    </source>
</evidence>